<feature type="transmembrane region" description="Helical" evidence="8">
    <location>
        <begin position="286"/>
        <end position="312"/>
    </location>
</feature>
<evidence type="ECO:0000256" key="1">
    <source>
        <dbReference type="ARBA" id="ARBA00004141"/>
    </source>
</evidence>
<sequence length="587" mass="63797">MAVAGATPQDVGVELGKQVSTASERPKWGSRGQFIMVLMGYAIGLGNIWRFPYMCGKYGGGAFMIAYLVSLFCIAAPLFVFETVLGHKYQLGPVGTFTNMYAPWAGVAYVSIIMTCVILTYYQALLGWAVIYFVQSFAAKLPWHPDECGGCTTGDYFGQTVLNAASFGDEGGWDVQGKLFLALMAVWFVTWLALIGGKNVLGKIAYFTVLFPVLLLVIIFCKAVTLEGAGDGVAYYITPDMSHLTKANTWSAAASQILFSLSPAMGTAIAMSSYHEKSYDRLLQDNLVIICCNSCFSMFGGFAVFSIVGYLAEQRGLPVEQVASAGTGLAFDVFAEVLTLFPGGSSPFFSVCFFFMLLLLGLDSAFAFVETLQTYVVDFIQHKRPDLEITPKMNMMIVSALAFGLFLIGIVYTTRVGSNLLDVADHFCPTYCLLFVALVEYVLIAWKYGAEKMIKDIQNCAPPEWQQYIPVKAATIQMKYVGPVGISFILLMALIDEFSGDSLIANESGWKTYGGYPTGVTICLGWGSVAIPVGYFFFSVIRAHMTGVTTPEQPAVEDVKKANTSQTVSTKADENTTPPNEPSGSDQ</sequence>
<keyword evidence="6" id="KW-0769">Symport</keyword>
<dbReference type="CDD" id="cd10324">
    <property type="entry name" value="SLC6sbd"/>
    <property type="match status" value="1"/>
</dbReference>
<dbReference type="InterPro" id="IPR000175">
    <property type="entry name" value="Na/ntran_symport"/>
</dbReference>
<keyword evidence="3 6" id="KW-0812">Transmembrane</keyword>
<evidence type="ECO:0000313" key="9">
    <source>
        <dbReference type="EMBL" id="CAE0842692.1"/>
    </source>
</evidence>
<proteinExistence type="inferred from homology"/>
<feature type="transmembrane region" description="Helical" evidence="8">
    <location>
        <begin position="250"/>
        <end position="274"/>
    </location>
</feature>
<evidence type="ECO:0000256" key="5">
    <source>
        <dbReference type="ARBA" id="ARBA00023136"/>
    </source>
</evidence>
<dbReference type="PROSITE" id="PS50267">
    <property type="entry name" value="NA_NEUROTRAN_SYMP_3"/>
    <property type="match status" value="1"/>
</dbReference>
<dbReference type="Pfam" id="PF00209">
    <property type="entry name" value="SNF"/>
    <property type="match status" value="2"/>
</dbReference>
<feature type="region of interest" description="Disordered" evidence="7">
    <location>
        <begin position="552"/>
        <end position="587"/>
    </location>
</feature>
<feature type="transmembrane region" description="Helical" evidence="8">
    <location>
        <begin position="478"/>
        <end position="495"/>
    </location>
</feature>
<evidence type="ECO:0000256" key="4">
    <source>
        <dbReference type="ARBA" id="ARBA00022989"/>
    </source>
</evidence>
<feature type="transmembrane region" description="Helical" evidence="8">
    <location>
        <begin position="204"/>
        <end position="225"/>
    </location>
</feature>
<feature type="transmembrane region" description="Helical" evidence="8">
    <location>
        <begin position="34"/>
        <end position="52"/>
    </location>
</feature>
<dbReference type="PRINTS" id="PR00176">
    <property type="entry name" value="NANEUSMPORT"/>
</dbReference>
<keyword evidence="5 8" id="KW-0472">Membrane</keyword>
<feature type="compositionally biased region" description="Polar residues" evidence="7">
    <location>
        <begin position="562"/>
        <end position="587"/>
    </location>
</feature>
<feature type="transmembrane region" description="Helical" evidence="8">
    <location>
        <begin position="106"/>
        <end position="134"/>
    </location>
</feature>
<dbReference type="AlphaFoldDB" id="A0A7S4GP21"/>
<evidence type="ECO:0000256" key="6">
    <source>
        <dbReference type="RuleBase" id="RU003732"/>
    </source>
</evidence>
<feature type="transmembrane region" description="Helical" evidence="8">
    <location>
        <begin position="348"/>
        <end position="372"/>
    </location>
</feature>
<feature type="transmembrane region" description="Helical" evidence="8">
    <location>
        <begin position="179"/>
        <end position="197"/>
    </location>
</feature>
<reference evidence="9" key="1">
    <citation type="submission" date="2021-01" db="EMBL/GenBank/DDBJ databases">
        <authorList>
            <person name="Corre E."/>
            <person name="Pelletier E."/>
            <person name="Niang G."/>
            <person name="Scheremetjew M."/>
            <person name="Finn R."/>
            <person name="Kale V."/>
            <person name="Holt S."/>
            <person name="Cochrane G."/>
            <person name="Meng A."/>
            <person name="Brown T."/>
            <person name="Cohen L."/>
        </authorList>
    </citation>
    <scope>NUCLEOTIDE SEQUENCE</scope>
    <source>
        <strain evidence="9">LB1974</strain>
    </source>
</reference>
<keyword evidence="4 8" id="KW-1133">Transmembrane helix</keyword>
<dbReference type="NCBIfam" id="NF037979">
    <property type="entry name" value="Na_transp"/>
    <property type="match status" value="1"/>
</dbReference>
<dbReference type="GO" id="GO:0035725">
    <property type="term" value="P:sodium ion transmembrane transport"/>
    <property type="evidence" value="ECO:0007669"/>
    <property type="project" value="TreeGrafter"/>
</dbReference>
<name>A0A7S4GP21_OXYMA</name>
<protein>
    <recommendedName>
        <fullName evidence="6">Transporter</fullName>
    </recommendedName>
</protein>
<dbReference type="EMBL" id="HBJB01002514">
    <property type="protein sequence ID" value="CAE0842692.1"/>
    <property type="molecule type" value="Transcribed_RNA"/>
</dbReference>
<dbReference type="PANTHER" id="PTHR11616">
    <property type="entry name" value="SODIUM/CHLORIDE DEPENDENT TRANSPORTER"/>
    <property type="match status" value="1"/>
</dbReference>
<evidence type="ECO:0000256" key="7">
    <source>
        <dbReference type="SAM" id="MobiDB-lite"/>
    </source>
</evidence>
<dbReference type="PROSITE" id="PS00610">
    <property type="entry name" value="NA_NEUROTRAN_SYMP_1"/>
    <property type="match status" value="1"/>
</dbReference>
<keyword evidence="2 6" id="KW-0813">Transport</keyword>
<comment type="similarity">
    <text evidence="6">Belongs to the sodium:neurotransmitter symporter (SNF) (TC 2.A.22) family.</text>
</comment>
<dbReference type="SUPFAM" id="SSF161070">
    <property type="entry name" value="SNF-like"/>
    <property type="match status" value="1"/>
</dbReference>
<feature type="transmembrane region" description="Helical" evidence="8">
    <location>
        <begin position="393"/>
        <end position="412"/>
    </location>
</feature>
<accession>A0A7S4GP21</accession>
<feature type="transmembrane region" description="Helical" evidence="8">
    <location>
        <begin position="64"/>
        <end position="85"/>
    </location>
</feature>
<evidence type="ECO:0000256" key="8">
    <source>
        <dbReference type="SAM" id="Phobius"/>
    </source>
</evidence>
<comment type="subcellular location">
    <subcellularLocation>
        <location evidence="1">Membrane</location>
        <topology evidence="1">Multi-pass membrane protein</topology>
    </subcellularLocation>
</comment>
<organism evidence="9">
    <name type="scientific">Oxyrrhis marina</name>
    <name type="common">Dinoflagellate</name>
    <dbReference type="NCBI Taxonomy" id="2969"/>
    <lineage>
        <taxon>Eukaryota</taxon>
        <taxon>Sar</taxon>
        <taxon>Alveolata</taxon>
        <taxon>Dinophyceae</taxon>
        <taxon>Oxyrrhinales</taxon>
        <taxon>Oxyrrhinaceae</taxon>
        <taxon>Oxyrrhis</taxon>
    </lineage>
</organism>
<feature type="transmembrane region" description="Helical" evidence="8">
    <location>
        <begin position="424"/>
        <end position="446"/>
    </location>
</feature>
<dbReference type="GO" id="GO:0005886">
    <property type="term" value="C:plasma membrane"/>
    <property type="evidence" value="ECO:0007669"/>
    <property type="project" value="TreeGrafter"/>
</dbReference>
<dbReference type="GO" id="GO:0015293">
    <property type="term" value="F:symporter activity"/>
    <property type="evidence" value="ECO:0007669"/>
    <property type="project" value="UniProtKB-KW"/>
</dbReference>
<dbReference type="InterPro" id="IPR037272">
    <property type="entry name" value="SNS_sf"/>
</dbReference>
<dbReference type="PANTHER" id="PTHR11616:SF240">
    <property type="entry name" value="BLOATED TUBULES, ISOFORM B-RELATED"/>
    <property type="match status" value="1"/>
</dbReference>
<evidence type="ECO:0000256" key="2">
    <source>
        <dbReference type="ARBA" id="ARBA00022448"/>
    </source>
</evidence>
<evidence type="ECO:0000256" key="3">
    <source>
        <dbReference type="ARBA" id="ARBA00022692"/>
    </source>
</evidence>
<feature type="transmembrane region" description="Helical" evidence="8">
    <location>
        <begin position="515"/>
        <end position="538"/>
    </location>
</feature>
<gene>
    <name evidence="9" type="ORF">OMAR00294_LOCUS2060</name>
</gene>